<keyword evidence="1" id="KW-0963">Cytoplasm</keyword>
<comment type="subcellular location">
    <subcellularLocation>
        <location evidence="1">Cytoplasm</location>
    </subcellularLocation>
    <subcellularLocation>
        <location evidence="1">Nucleus</location>
    </subcellularLocation>
</comment>
<proteinExistence type="inferred from homology"/>
<dbReference type="GO" id="GO:0005737">
    <property type="term" value="C:cytoplasm"/>
    <property type="evidence" value="ECO:0007669"/>
    <property type="project" value="UniProtKB-SubCell"/>
</dbReference>
<dbReference type="HOGENOM" id="CLU_2053275_0_0_1"/>
<dbReference type="eggNOG" id="KOG2613">
    <property type="taxonomic scope" value="Eukaryota"/>
</dbReference>
<sequence>MARARAQALAEPPNQCGWFAVVQVWQRASHRRTLLHLEQQVVTHGTAGDTLPVGTAHGVSGLDFFVSRSHSARLIDLVTLLSPTRVVTSKQLVSHDSNNSSYDVRHTFTMELCPVCRDREREEVMKREREEEE</sequence>
<organism evidence="3">
    <name type="scientific">Oryza meridionalis</name>
    <dbReference type="NCBI Taxonomy" id="40149"/>
    <lineage>
        <taxon>Eukaryota</taxon>
        <taxon>Viridiplantae</taxon>
        <taxon>Streptophyta</taxon>
        <taxon>Embryophyta</taxon>
        <taxon>Tracheophyta</taxon>
        <taxon>Spermatophyta</taxon>
        <taxon>Magnoliopsida</taxon>
        <taxon>Liliopsida</taxon>
        <taxon>Poales</taxon>
        <taxon>Poaceae</taxon>
        <taxon>BOP clade</taxon>
        <taxon>Oryzoideae</taxon>
        <taxon>Oryzeae</taxon>
        <taxon>Oryzinae</taxon>
        <taxon>Oryza</taxon>
    </lineage>
</organism>
<dbReference type="AlphaFoldDB" id="A0A0E0EW31"/>
<comment type="similarity">
    <text evidence="1">Belongs to the NMD3 family.</text>
</comment>
<dbReference type="Pfam" id="PF04981">
    <property type="entry name" value="NMD3"/>
    <property type="match status" value="1"/>
</dbReference>
<dbReference type="InterPro" id="IPR039768">
    <property type="entry name" value="Nmd3"/>
</dbReference>
<dbReference type="Gramene" id="OMERI10G02780.1">
    <property type="protein sequence ID" value="OMERI10G02780.1"/>
    <property type="gene ID" value="OMERI10G02780"/>
</dbReference>
<protein>
    <recommendedName>
        <fullName evidence="1">60S ribosomal export protein NMD3</fullName>
    </recommendedName>
</protein>
<dbReference type="GO" id="GO:0043023">
    <property type="term" value="F:ribosomal large subunit binding"/>
    <property type="evidence" value="ECO:0007669"/>
    <property type="project" value="InterPro"/>
</dbReference>
<dbReference type="Proteomes" id="UP000008021">
    <property type="component" value="Chromosome 10"/>
</dbReference>
<evidence type="ECO:0000256" key="1">
    <source>
        <dbReference type="RuleBase" id="RU364108"/>
    </source>
</evidence>
<keyword evidence="1" id="KW-0539">Nucleus</keyword>
<keyword evidence="1" id="KW-0813">Transport</keyword>
<dbReference type="GO" id="GO:0000055">
    <property type="term" value="P:ribosomal large subunit export from nucleus"/>
    <property type="evidence" value="ECO:0007669"/>
    <property type="project" value="TreeGrafter"/>
</dbReference>
<comment type="function">
    <text evidence="1">Acts as an adapter for the XPO1/CRM1-mediated export of the 60S ribosomal subunit.</text>
</comment>
<dbReference type="PANTHER" id="PTHR12746">
    <property type="entry name" value="NONSENSE-MEDIATED MRNA DECAY PROTEIN 3"/>
    <property type="match status" value="1"/>
</dbReference>
<dbReference type="GO" id="GO:0005634">
    <property type="term" value="C:nucleus"/>
    <property type="evidence" value="ECO:0007669"/>
    <property type="project" value="UniProtKB-SubCell"/>
</dbReference>
<dbReference type="PANTHER" id="PTHR12746:SF3">
    <property type="entry name" value="60S RIBOSOMAL EXPORT PROTEIN NMD3"/>
    <property type="match status" value="1"/>
</dbReference>
<reference evidence="3" key="1">
    <citation type="submission" date="2015-04" db="UniProtKB">
        <authorList>
            <consortium name="EnsemblPlants"/>
        </authorList>
    </citation>
    <scope>IDENTIFICATION</scope>
</reference>
<evidence type="ECO:0000259" key="2">
    <source>
        <dbReference type="Pfam" id="PF04981"/>
    </source>
</evidence>
<keyword evidence="1" id="KW-0653">Protein transport</keyword>
<evidence type="ECO:0000313" key="4">
    <source>
        <dbReference type="Proteomes" id="UP000008021"/>
    </source>
</evidence>
<name>A0A0E0EW31_9ORYZ</name>
<dbReference type="EnsemblPlants" id="OMERI10G02780.1">
    <property type="protein sequence ID" value="OMERI10G02780.1"/>
    <property type="gene ID" value="OMERI10G02780"/>
</dbReference>
<keyword evidence="4" id="KW-1185">Reference proteome</keyword>
<evidence type="ECO:0000313" key="3">
    <source>
        <dbReference type="EnsemblPlants" id="OMERI10G02780.1"/>
    </source>
</evidence>
<dbReference type="STRING" id="40149.A0A0E0EW31"/>
<accession>A0A0E0EW31</accession>
<feature type="domain" description="Nmd3 N-terminal" evidence="2">
    <location>
        <begin position="17"/>
        <end position="112"/>
    </location>
</feature>
<dbReference type="GO" id="GO:0015031">
    <property type="term" value="P:protein transport"/>
    <property type="evidence" value="ECO:0007669"/>
    <property type="project" value="UniProtKB-KW"/>
</dbReference>
<dbReference type="InterPro" id="IPR007064">
    <property type="entry name" value="Nmd3_N"/>
</dbReference>
<reference evidence="3" key="2">
    <citation type="submission" date="2018-05" db="EMBL/GenBank/DDBJ databases">
        <title>OmerRS3 (Oryza meridionalis Reference Sequence Version 3).</title>
        <authorList>
            <person name="Zhang J."/>
            <person name="Kudrna D."/>
            <person name="Lee S."/>
            <person name="Talag J."/>
            <person name="Welchert J."/>
            <person name="Wing R.A."/>
        </authorList>
    </citation>
    <scope>NUCLEOTIDE SEQUENCE [LARGE SCALE GENOMIC DNA]</scope>
    <source>
        <strain evidence="3">cv. OR44</strain>
    </source>
</reference>